<dbReference type="InterPro" id="IPR008963">
    <property type="entry name" value="Purple_acid_Pase-like_N"/>
</dbReference>
<dbReference type="InterPro" id="IPR015914">
    <property type="entry name" value="PAPs_N"/>
</dbReference>
<protein>
    <recommendedName>
        <fullName evidence="6">Calcineurin-like phosphoesterase domain-containing protein</fullName>
    </recommendedName>
</protein>
<proteinExistence type="predicted"/>
<sequence length="404" mass="46090">MQDDKPVLGRRGFLGTFAKAGILSAAGLAPAVKSLAAASVAPEAHAFLCPPYLQNPAPTAMTLMWLSNKPSYSWIEYGETAELGLKAHHSQAGIVDSYNRIYRIRLEHLQPGTTYYYKVFSKEIAEFRPYKLTYGGTISSELFSFTTPEEDPEQVSWLVMNDIHDRPASIPHLVSLSKEPYDFVFFNGDIFDYQEDEKQIIDHLLTPAAQAFASQKPFIFTRGNHETRGKFRRELPDYFDHPWFFAKTWGPVHFTVLDTGEDKEDTHPVYAGIVDFDEYRRQQAEWFKQVAQTKAFKKAKFRVVMMHIPVYHSGDWHGPMECQKLFGPLFQQHKIDLFLAGHTHRYVVHQPVEGKHAYPVVIGGGPKEGARTIMHVKADQKNLKLVMLKDDGSEVGRVELKSRR</sequence>
<dbReference type="SUPFAM" id="SSF56300">
    <property type="entry name" value="Metallo-dependent phosphatases"/>
    <property type="match status" value="1"/>
</dbReference>
<keyword evidence="1" id="KW-0732">Signal</keyword>
<name>A0A512RF51_9BACT</name>
<dbReference type="Gene3D" id="2.60.40.380">
    <property type="entry name" value="Purple acid phosphatase-like, N-terminal"/>
    <property type="match status" value="1"/>
</dbReference>
<evidence type="ECO:0008006" key="6">
    <source>
        <dbReference type="Google" id="ProtNLM"/>
    </source>
</evidence>
<accession>A0A512RF51</accession>
<evidence type="ECO:0000313" key="4">
    <source>
        <dbReference type="EMBL" id="GEP94336.1"/>
    </source>
</evidence>
<dbReference type="Proteomes" id="UP000321436">
    <property type="component" value="Unassembled WGS sequence"/>
</dbReference>
<feature type="domain" description="Purple acid phosphatase N-terminal" evidence="3">
    <location>
        <begin position="53"/>
        <end position="147"/>
    </location>
</feature>
<dbReference type="GO" id="GO:0046872">
    <property type="term" value="F:metal ion binding"/>
    <property type="evidence" value="ECO:0007669"/>
    <property type="project" value="InterPro"/>
</dbReference>
<dbReference type="RefSeq" id="WP_146857814.1">
    <property type="nucleotide sequence ID" value="NZ_BKAU01000001.1"/>
</dbReference>
<comment type="caution">
    <text evidence="4">The sequence shown here is derived from an EMBL/GenBank/DDBJ whole genome shotgun (WGS) entry which is preliminary data.</text>
</comment>
<feature type="domain" description="Calcineurin-like phosphoesterase" evidence="2">
    <location>
        <begin position="158"/>
        <end position="346"/>
    </location>
</feature>
<keyword evidence="5" id="KW-1185">Reference proteome</keyword>
<evidence type="ECO:0000313" key="5">
    <source>
        <dbReference type="Proteomes" id="UP000321436"/>
    </source>
</evidence>
<dbReference type="InterPro" id="IPR006311">
    <property type="entry name" value="TAT_signal"/>
</dbReference>
<dbReference type="PROSITE" id="PS51318">
    <property type="entry name" value="TAT"/>
    <property type="match status" value="1"/>
</dbReference>
<dbReference type="OrthoDB" id="596345at2"/>
<dbReference type="Pfam" id="PF00149">
    <property type="entry name" value="Metallophos"/>
    <property type="match status" value="1"/>
</dbReference>
<evidence type="ECO:0000256" key="1">
    <source>
        <dbReference type="ARBA" id="ARBA00022729"/>
    </source>
</evidence>
<dbReference type="Gene3D" id="3.60.21.10">
    <property type="match status" value="1"/>
</dbReference>
<dbReference type="SUPFAM" id="SSF49363">
    <property type="entry name" value="Purple acid phosphatase, N-terminal domain"/>
    <property type="match status" value="1"/>
</dbReference>
<gene>
    <name evidence="4" type="ORF">CCY01nite_05960</name>
</gene>
<dbReference type="GO" id="GO:0003993">
    <property type="term" value="F:acid phosphatase activity"/>
    <property type="evidence" value="ECO:0007669"/>
    <property type="project" value="InterPro"/>
</dbReference>
<dbReference type="AlphaFoldDB" id="A0A512RF51"/>
<evidence type="ECO:0000259" key="2">
    <source>
        <dbReference type="Pfam" id="PF00149"/>
    </source>
</evidence>
<reference evidence="4 5" key="1">
    <citation type="submission" date="2019-07" db="EMBL/GenBank/DDBJ databases">
        <title>Whole genome shotgun sequence of Chitinophaga cymbidii NBRC 109752.</title>
        <authorList>
            <person name="Hosoyama A."/>
            <person name="Uohara A."/>
            <person name="Ohji S."/>
            <person name="Ichikawa N."/>
        </authorList>
    </citation>
    <scope>NUCLEOTIDE SEQUENCE [LARGE SCALE GENOMIC DNA]</scope>
    <source>
        <strain evidence="4 5">NBRC 109752</strain>
    </source>
</reference>
<dbReference type="Pfam" id="PF16656">
    <property type="entry name" value="Pur_ac_phosph_N"/>
    <property type="match status" value="1"/>
</dbReference>
<dbReference type="EMBL" id="BKAU01000001">
    <property type="protein sequence ID" value="GEP94336.1"/>
    <property type="molecule type" value="Genomic_DNA"/>
</dbReference>
<evidence type="ECO:0000259" key="3">
    <source>
        <dbReference type="Pfam" id="PF16656"/>
    </source>
</evidence>
<dbReference type="InterPro" id="IPR039331">
    <property type="entry name" value="PAPs-like"/>
</dbReference>
<organism evidence="4 5">
    <name type="scientific">Chitinophaga cymbidii</name>
    <dbReference type="NCBI Taxonomy" id="1096750"/>
    <lineage>
        <taxon>Bacteria</taxon>
        <taxon>Pseudomonadati</taxon>
        <taxon>Bacteroidota</taxon>
        <taxon>Chitinophagia</taxon>
        <taxon>Chitinophagales</taxon>
        <taxon>Chitinophagaceae</taxon>
        <taxon>Chitinophaga</taxon>
    </lineage>
</organism>
<dbReference type="PANTHER" id="PTHR22953">
    <property type="entry name" value="ACID PHOSPHATASE RELATED"/>
    <property type="match status" value="1"/>
</dbReference>
<dbReference type="PANTHER" id="PTHR22953:SF153">
    <property type="entry name" value="PURPLE ACID PHOSPHATASE"/>
    <property type="match status" value="1"/>
</dbReference>
<dbReference type="InterPro" id="IPR004843">
    <property type="entry name" value="Calcineurin-like_PHP"/>
</dbReference>
<dbReference type="InterPro" id="IPR029052">
    <property type="entry name" value="Metallo-depent_PP-like"/>
</dbReference>